<dbReference type="EMBL" id="MAAF01000053">
    <property type="protein sequence ID" value="OUR81140.1"/>
    <property type="molecule type" value="Genomic_DNA"/>
</dbReference>
<sequence length="252" mass="28854">MNKVYSESGYLLIRKFLNDSEVSKLHTILAEFHRLWQKDNATYYAQSAVNSAYLTNNQHLNDKQRQVLFDFIGSDTVMSVVNELIPKQPCFLNTQLFFNPVNPKQSNYWHRDPQYHLSIEQQKSALSAPDVIHFRLPLLDEPGIELVPGTHKRWDSTEELNVRLEQGGHKNNQPLSQGKIIKLEAGDLLIFSANMIHRGLYGLDRLAFDILFCQPDPSVIQFISNDTLPSAEALTSIENSHAFDNAIKLKFE</sequence>
<accession>A0A1Y5EFG7</accession>
<reference evidence="2" key="1">
    <citation type="journal article" date="2017" name="Proc. Natl. Acad. Sci. U.S.A.">
        <title>Simulation of Deepwater Horizon oil plume reveals substrate specialization within a complex community of hydrocarbon degraders.</title>
        <authorList>
            <person name="Hu P."/>
            <person name="Dubinsky E.A."/>
            <person name="Probst A.J."/>
            <person name="Wang J."/>
            <person name="Sieber C.M.K."/>
            <person name="Tom L.M."/>
            <person name="Gardinali P."/>
            <person name="Banfield J.F."/>
            <person name="Atlas R.M."/>
            <person name="Andersen G.L."/>
        </authorList>
    </citation>
    <scope>NUCLEOTIDE SEQUENCE [LARGE SCALE GENOMIC DNA]</scope>
</reference>
<keyword evidence="1" id="KW-0223">Dioxygenase</keyword>
<dbReference type="Proteomes" id="UP000243053">
    <property type="component" value="Unassembled WGS sequence"/>
</dbReference>
<comment type="caution">
    <text evidence="1">The sequence shown here is derived from an EMBL/GenBank/DDBJ whole genome shotgun (WGS) entry which is preliminary data.</text>
</comment>
<dbReference type="GO" id="GO:0016706">
    <property type="term" value="F:2-oxoglutarate-dependent dioxygenase activity"/>
    <property type="evidence" value="ECO:0007669"/>
    <property type="project" value="UniProtKB-ARBA"/>
</dbReference>
<keyword evidence="1" id="KW-0560">Oxidoreductase</keyword>
<dbReference type="AlphaFoldDB" id="A0A1Y5EFG7"/>
<gene>
    <name evidence="1" type="ORF">A9Q75_08440</name>
</gene>
<dbReference type="InterPro" id="IPR008775">
    <property type="entry name" value="Phytyl_CoA_dOase-like"/>
</dbReference>
<evidence type="ECO:0000313" key="2">
    <source>
        <dbReference type="Proteomes" id="UP000243053"/>
    </source>
</evidence>
<evidence type="ECO:0000313" key="1">
    <source>
        <dbReference type="EMBL" id="OUR81140.1"/>
    </source>
</evidence>
<organism evidence="1 2">
    <name type="scientific">Colwellia psychrerythraea</name>
    <name type="common">Vibrio psychroerythus</name>
    <dbReference type="NCBI Taxonomy" id="28229"/>
    <lineage>
        <taxon>Bacteria</taxon>
        <taxon>Pseudomonadati</taxon>
        <taxon>Pseudomonadota</taxon>
        <taxon>Gammaproteobacteria</taxon>
        <taxon>Alteromonadales</taxon>
        <taxon>Colwelliaceae</taxon>
        <taxon>Colwellia</taxon>
    </lineage>
</organism>
<proteinExistence type="predicted"/>
<protein>
    <submittedName>
        <fullName evidence="1">Phytanoyl-CoA dioxygenase</fullName>
    </submittedName>
</protein>
<dbReference type="SUPFAM" id="SSF51197">
    <property type="entry name" value="Clavaminate synthase-like"/>
    <property type="match status" value="1"/>
</dbReference>
<dbReference type="PANTHER" id="PTHR40470">
    <property type="entry name" value="PHYTANOYL-COA DIOXYGENASE FAMILY PROTEIN (AFU_ORTHOLOGUE AFUA_2G15850)"/>
    <property type="match status" value="1"/>
</dbReference>
<dbReference type="PANTHER" id="PTHR40470:SF1">
    <property type="entry name" value="PHYTANOYL-COA DIOXYGENASE FAMILY PROTEIN (AFU_ORTHOLOGUE AFUA_2G15850)"/>
    <property type="match status" value="1"/>
</dbReference>
<name>A0A1Y5EFG7_COLPS</name>
<dbReference type="Pfam" id="PF05721">
    <property type="entry name" value="PhyH"/>
    <property type="match status" value="1"/>
</dbReference>
<dbReference type="Gene3D" id="2.60.120.620">
    <property type="entry name" value="q2cbj1_9rhob like domain"/>
    <property type="match status" value="1"/>
</dbReference>